<reference evidence="2 3" key="1">
    <citation type="journal article" date="2019" name="Sci. Rep.">
        <title>A multi-omics analysis of the grapevine pathogen Lasiodiplodia theobromae reveals that temperature affects the expression of virulence- and pathogenicity-related genes.</title>
        <authorList>
            <person name="Felix C."/>
            <person name="Meneses R."/>
            <person name="Goncalves M.F.M."/>
            <person name="Tilleman L."/>
            <person name="Duarte A.S."/>
            <person name="Jorrin-Novo J.V."/>
            <person name="Van de Peer Y."/>
            <person name="Deforce D."/>
            <person name="Van Nieuwerburgh F."/>
            <person name="Esteves A.C."/>
            <person name="Alves A."/>
        </authorList>
    </citation>
    <scope>NUCLEOTIDE SEQUENCE [LARGE SCALE GENOMIC DNA]</scope>
    <source>
        <strain evidence="2 3">LA-SOL3</strain>
    </source>
</reference>
<gene>
    <name evidence="2" type="ORF">DBV05_g2755</name>
</gene>
<keyword evidence="1" id="KW-0472">Membrane</keyword>
<keyword evidence="1" id="KW-0812">Transmembrane</keyword>
<keyword evidence="1" id="KW-1133">Transmembrane helix</keyword>
<accession>A0A5N5DKP9</accession>
<evidence type="ECO:0000256" key="1">
    <source>
        <dbReference type="SAM" id="Phobius"/>
    </source>
</evidence>
<proteinExistence type="predicted"/>
<feature type="transmembrane region" description="Helical" evidence="1">
    <location>
        <begin position="96"/>
        <end position="121"/>
    </location>
</feature>
<protein>
    <submittedName>
        <fullName evidence="2">Uncharacterized protein</fullName>
    </submittedName>
</protein>
<evidence type="ECO:0000313" key="3">
    <source>
        <dbReference type="Proteomes" id="UP000325902"/>
    </source>
</evidence>
<dbReference type="OrthoDB" id="5399485at2759"/>
<name>A0A5N5DKP9_9PEZI</name>
<organism evidence="2 3">
    <name type="scientific">Lasiodiplodia theobromae</name>
    <dbReference type="NCBI Taxonomy" id="45133"/>
    <lineage>
        <taxon>Eukaryota</taxon>
        <taxon>Fungi</taxon>
        <taxon>Dikarya</taxon>
        <taxon>Ascomycota</taxon>
        <taxon>Pezizomycotina</taxon>
        <taxon>Dothideomycetes</taxon>
        <taxon>Dothideomycetes incertae sedis</taxon>
        <taxon>Botryosphaeriales</taxon>
        <taxon>Botryosphaeriaceae</taxon>
        <taxon>Lasiodiplodia</taxon>
    </lineage>
</organism>
<evidence type="ECO:0000313" key="2">
    <source>
        <dbReference type="EMBL" id="KAB2578479.1"/>
    </source>
</evidence>
<dbReference type="AlphaFoldDB" id="A0A5N5DKP9"/>
<feature type="transmembrane region" description="Helical" evidence="1">
    <location>
        <begin position="398"/>
        <end position="427"/>
    </location>
</feature>
<feature type="transmembrane region" description="Helical" evidence="1">
    <location>
        <begin position="37"/>
        <end position="58"/>
    </location>
</feature>
<dbReference type="EMBL" id="VCHE01000011">
    <property type="protein sequence ID" value="KAB2578479.1"/>
    <property type="molecule type" value="Genomic_DNA"/>
</dbReference>
<dbReference type="Proteomes" id="UP000325902">
    <property type="component" value="Unassembled WGS sequence"/>
</dbReference>
<keyword evidence="3" id="KW-1185">Reference proteome</keyword>
<sequence>MHYATRGAPELLQAFSDADTMLHLSVSSSIIRLLLRVYFTVIVVAIALLGDVCCNLWVRRQLLRRRPVKLTHMTGWQRGFMPYWLILKLRAMPGGIILGSLMIMTSILAVFSDLAVSALVLDQHIPGTCMFRGGMVVASDHPSASEAANAISIFPDINGEAFGWAMSAQYYSVLNGGPNGIYRRVDDNLDFRARDPEDMLGSWVCEYETGDALTPLTAPWDTAYMDVVNGSVAAGKLYPYTQLDQIRVFTDALANDPDPTDYSQLFALTASTAGYHTAEERPGDAWDVRALIDWNRTGTAERSFDVLHCTVGGADKAFVDEVLAHVDAAQALASWAAAVQGSMYRGVGGAAYNDTATRLVKYLNAMVMVAASEQRVDRLPNPLDRVGCMVEATEVPALISALVLLTAAVFAWLCAYNAFLLVACCVYKSSYRKDARKKVWDQTPGSLTEWMAYALRESRVPAAHDAMPKHLKGWNFVAELSGAAWVRFSKRDAAESPVSVQYEYVQPPKVAM</sequence>
<comment type="caution">
    <text evidence="2">The sequence shown here is derived from an EMBL/GenBank/DDBJ whole genome shotgun (WGS) entry which is preliminary data.</text>
</comment>